<name>A0ABW6QWP8_9NOCA</name>
<dbReference type="GO" id="GO:0016787">
    <property type="term" value="F:hydrolase activity"/>
    <property type="evidence" value="ECO:0007669"/>
    <property type="project" value="UniProtKB-KW"/>
</dbReference>
<dbReference type="Proteomes" id="UP001601948">
    <property type="component" value="Unassembled WGS sequence"/>
</dbReference>
<evidence type="ECO:0000313" key="5">
    <source>
        <dbReference type="EMBL" id="MFF3225686.1"/>
    </source>
</evidence>
<dbReference type="RefSeq" id="WP_387720341.1">
    <property type="nucleotide sequence ID" value="NZ_JBIAPI010000006.1"/>
</dbReference>
<keyword evidence="1 5" id="KW-0378">Hydrolase</keyword>
<evidence type="ECO:0000256" key="2">
    <source>
        <dbReference type="ARBA" id="ARBA00022963"/>
    </source>
</evidence>
<feature type="region of interest" description="Disordered" evidence="4">
    <location>
        <begin position="1"/>
        <end position="40"/>
    </location>
</feature>
<accession>A0ABW6QWP8</accession>
<dbReference type="Gene3D" id="3.40.50.1820">
    <property type="entry name" value="alpha/beta hydrolase"/>
    <property type="match status" value="1"/>
</dbReference>
<gene>
    <name evidence="5" type="ORF">ACFYV7_23020</name>
</gene>
<feature type="compositionally biased region" description="Polar residues" evidence="4">
    <location>
        <begin position="25"/>
        <end position="40"/>
    </location>
</feature>
<evidence type="ECO:0000256" key="1">
    <source>
        <dbReference type="ARBA" id="ARBA00022801"/>
    </source>
</evidence>
<protein>
    <submittedName>
        <fullName evidence="5">Alpha/beta hydrolase family protein</fullName>
    </submittedName>
</protein>
<keyword evidence="6" id="KW-1185">Reference proteome</keyword>
<dbReference type="PANTHER" id="PTHR10272">
    <property type="entry name" value="PLATELET-ACTIVATING FACTOR ACETYLHYDROLASE"/>
    <property type="match status" value="1"/>
</dbReference>
<dbReference type="Pfam" id="PF07224">
    <property type="entry name" value="Chlorophyllase"/>
    <property type="match status" value="1"/>
</dbReference>
<evidence type="ECO:0000256" key="3">
    <source>
        <dbReference type="ARBA" id="ARBA00023098"/>
    </source>
</evidence>
<evidence type="ECO:0000313" key="6">
    <source>
        <dbReference type="Proteomes" id="UP001601948"/>
    </source>
</evidence>
<organism evidence="5 6">
    <name type="scientific">Nocardia suismassiliense</name>
    <dbReference type="NCBI Taxonomy" id="2077092"/>
    <lineage>
        <taxon>Bacteria</taxon>
        <taxon>Bacillati</taxon>
        <taxon>Actinomycetota</taxon>
        <taxon>Actinomycetes</taxon>
        <taxon>Mycobacteriales</taxon>
        <taxon>Nocardiaceae</taxon>
        <taxon>Nocardia</taxon>
    </lineage>
</organism>
<keyword evidence="3" id="KW-0443">Lipid metabolism</keyword>
<comment type="caution">
    <text evidence="5">The sequence shown here is derived from an EMBL/GenBank/DDBJ whole genome shotgun (WGS) entry which is preliminary data.</text>
</comment>
<evidence type="ECO:0000256" key="4">
    <source>
        <dbReference type="SAM" id="MobiDB-lite"/>
    </source>
</evidence>
<proteinExistence type="predicted"/>
<keyword evidence="2" id="KW-0442">Lipid degradation</keyword>
<reference evidence="5 6" key="1">
    <citation type="submission" date="2024-10" db="EMBL/GenBank/DDBJ databases">
        <title>The Natural Products Discovery Center: Release of the First 8490 Sequenced Strains for Exploring Actinobacteria Biosynthetic Diversity.</title>
        <authorList>
            <person name="Kalkreuter E."/>
            <person name="Kautsar S.A."/>
            <person name="Yang D."/>
            <person name="Bader C.D."/>
            <person name="Teijaro C.N."/>
            <person name="Fluegel L."/>
            <person name="Davis C.M."/>
            <person name="Simpson J.R."/>
            <person name="Lauterbach L."/>
            <person name="Steele A.D."/>
            <person name="Gui C."/>
            <person name="Meng S."/>
            <person name="Li G."/>
            <person name="Viehrig K."/>
            <person name="Ye F."/>
            <person name="Su P."/>
            <person name="Kiefer A.F."/>
            <person name="Nichols A."/>
            <person name="Cepeda A.J."/>
            <person name="Yan W."/>
            <person name="Fan B."/>
            <person name="Jiang Y."/>
            <person name="Adhikari A."/>
            <person name="Zheng C.-J."/>
            <person name="Schuster L."/>
            <person name="Cowan T.M."/>
            <person name="Smanski M.J."/>
            <person name="Chevrette M.G."/>
            <person name="De Carvalho L.P.S."/>
            <person name="Shen B."/>
        </authorList>
    </citation>
    <scope>NUCLEOTIDE SEQUENCE [LARGE SCALE GENOMIC DNA]</scope>
    <source>
        <strain evidence="5 6">NPDC003040</strain>
    </source>
</reference>
<dbReference type="InterPro" id="IPR017395">
    <property type="entry name" value="Chlorophyllase-like"/>
</dbReference>
<sequence>MSENTTPIRRVIGVEEPPDRESRMTTEQMTGLTGPASTPSVAVKPLVLPAPQRGEDLHVRICAPITGTDLPIVLFAHGFGSNLDGYAPLVDHWASHGFVVIQATHLDSKRLEIAADDPRKPQMWRYRVQDMRRILDGLEALEASVPGLAGRVDRSRIVAAGHSFGGQTAGILVGLRVKDPQTGIAEDLSDRRVMASIQLATAGKGGDDLTPFAHENFPWLRDPDFSHITAPGLVVAGDKDDLPLSTRGPAWTTDPYTLSRSNKSLLTVYGGEHFLGGISGYAVAETTDENPGRVALVQHVTLAFLRHVTEIDDTDWKTAQSVLADTHPLGRLESK</sequence>
<dbReference type="InterPro" id="IPR029058">
    <property type="entry name" value="AB_hydrolase_fold"/>
</dbReference>
<dbReference type="PANTHER" id="PTHR10272:SF0">
    <property type="entry name" value="PLATELET-ACTIVATING FACTOR ACETYLHYDROLASE"/>
    <property type="match status" value="1"/>
</dbReference>
<dbReference type="EMBL" id="JBIAPI010000006">
    <property type="protein sequence ID" value="MFF3225686.1"/>
    <property type="molecule type" value="Genomic_DNA"/>
</dbReference>
<dbReference type="SUPFAM" id="SSF53474">
    <property type="entry name" value="alpha/beta-Hydrolases"/>
    <property type="match status" value="1"/>
</dbReference>